<keyword evidence="1 2" id="KW-0812">Transmembrane</keyword>
<evidence type="ECO:0000256" key="2">
    <source>
        <dbReference type="SAM" id="Phobius"/>
    </source>
</evidence>
<dbReference type="GO" id="GO:0016020">
    <property type="term" value="C:membrane"/>
    <property type="evidence" value="ECO:0007669"/>
    <property type="project" value="UniProtKB-UniRule"/>
</dbReference>
<feature type="transmembrane region" description="Helical" evidence="2">
    <location>
        <begin position="59"/>
        <end position="83"/>
    </location>
</feature>
<name>A0A0A9WV68_LYGHE</name>
<proteinExistence type="predicted"/>
<dbReference type="EMBL" id="GBHO01034859">
    <property type="protein sequence ID" value="JAG08745.1"/>
    <property type="molecule type" value="Transcribed_RNA"/>
</dbReference>
<dbReference type="InterPro" id="IPR002550">
    <property type="entry name" value="CNNM"/>
</dbReference>
<dbReference type="PANTHER" id="PTHR12064">
    <property type="entry name" value="METAL TRANSPORTER CNNM"/>
    <property type="match status" value="1"/>
</dbReference>
<protein>
    <submittedName>
        <fullName evidence="4">Metal transporter CNNM2</fullName>
    </submittedName>
</protein>
<accession>A0A0A9WV68</accession>
<dbReference type="AlphaFoldDB" id="A0A0A9WV68"/>
<dbReference type="GO" id="GO:0010960">
    <property type="term" value="P:magnesium ion homeostasis"/>
    <property type="evidence" value="ECO:0007669"/>
    <property type="project" value="InterPro"/>
</dbReference>
<dbReference type="PANTHER" id="PTHR12064:SF81">
    <property type="entry name" value="CNNM TRANSMEMBRANE DOMAIN-CONTAINING PROTEIN"/>
    <property type="match status" value="1"/>
</dbReference>
<feature type="non-terminal residue" evidence="4">
    <location>
        <position position="1"/>
    </location>
</feature>
<reference evidence="4" key="2">
    <citation type="submission" date="2014-07" db="EMBL/GenBank/DDBJ databases">
        <authorList>
            <person name="Hull J."/>
        </authorList>
    </citation>
    <scope>NUCLEOTIDE SEQUENCE</scope>
</reference>
<keyword evidence="1 2" id="KW-0472">Membrane</keyword>
<gene>
    <name evidence="4" type="primary">Cnnm2</name>
    <name evidence="4" type="ORF">CM83_7974</name>
</gene>
<dbReference type="InterPro" id="IPR045095">
    <property type="entry name" value="ACDP"/>
</dbReference>
<dbReference type="Pfam" id="PF01595">
    <property type="entry name" value="CNNM"/>
    <property type="match status" value="1"/>
</dbReference>
<evidence type="ECO:0000259" key="3">
    <source>
        <dbReference type="PROSITE" id="PS51846"/>
    </source>
</evidence>
<organism evidence="4">
    <name type="scientific">Lygus hesperus</name>
    <name type="common">Western plant bug</name>
    <dbReference type="NCBI Taxonomy" id="30085"/>
    <lineage>
        <taxon>Eukaryota</taxon>
        <taxon>Metazoa</taxon>
        <taxon>Ecdysozoa</taxon>
        <taxon>Arthropoda</taxon>
        <taxon>Hexapoda</taxon>
        <taxon>Insecta</taxon>
        <taxon>Pterygota</taxon>
        <taxon>Neoptera</taxon>
        <taxon>Paraneoptera</taxon>
        <taxon>Hemiptera</taxon>
        <taxon>Heteroptera</taxon>
        <taxon>Panheteroptera</taxon>
        <taxon>Cimicomorpha</taxon>
        <taxon>Miridae</taxon>
        <taxon>Mirini</taxon>
        <taxon>Lygus</taxon>
    </lineage>
</organism>
<evidence type="ECO:0000313" key="4">
    <source>
        <dbReference type="EMBL" id="JAG08745.1"/>
    </source>
</evidence>
<feature type="transmembrane region" description="Helical" evidence="2">
    <location>
        <begin position="103"/>
        <end position="128"/>
    </location>
</feature>
<reference evidence="4" key="1">
    <citation type="journal article" date="2014" name="PLoS ONE">
        <title>Transcriptome-Based Identification of ABC Transporters in the Western Tarnished Plant Bug Lygus hesperus.</title>
        <authorList>
            <person name="Hull J.J."/>
            <person name="Chaney K."/>
            <person name="Geib S.M."/>
            <person name="Fabrick J.A."/>
            <person name="Brent C.S."/>
            <person name="Walsh D."/>
            <person name="Lavine L.C."/>
        </authorList>
    </citation>
    <scope>NUCLEOTIDE SEQUENCE</scope>
</reference>
<dbReference type="PROSITE" id="PS51846">
    <property type="entry name" value="CNNM"/>
    <property type="match status" value="1"/>
</dbReference>
<evidence type="ECO:0000256" key="1">
    <source>
        <dbReference type="PROSITE-ProRule" id="PRU01193"/>
    </source>
</evidence>
<keyword evidence="1 2" id="KW-1133">Transmembrane helix</keyword>
<sequence>FLYFIVYNQHKYIQQLALTHSHTYIHKHTYTPTHTYLHTFMQRSAWNCACRILPQATTLLYVLLVILTTCAPVNATTTSSSAFFSLSSDAEDDNDTQLSGSGWLYLILSDMILLLFAALFAGLTLALLGLDTLSLEIIADSGSEPDKSYAAKILPIRQLGNQLLCTLILGNVMVNTLIAQITDSHIHG</sequence>
<feature type="domain" description="CNNM transmembrane" evidence="3">
    <location>
        <begin position="99"/>
        <end position="188"/>
    </location>
</feature>